<dbReference type="Gene3D" id="1.20.58.220">
    <property type="entry name" value="Phosphate transport system protein phou homolog 2, domain 2"/>
    <property type="match status" value="1"/>
</dbReference>
<accession>A0ABT8JVB1</accession>
<dbReference type="EMBL" id="JAROCC010000010">
    <property type="protein sequence ID" value="MDN4608312.1"/>
    <property type="molecule type" value="Genomic_DNA"/>
</dbReference>
<gene>
    <name evidence="3" type="primary">phoU</name>
    <name evidence="3" type="ORF">P5G49_12615</name>
</gene>
<name>A0ABT8JVB1_9BACL</name>
<evidence type="ECO:0000259" key="2">
    <source>
        <dbReference type="Pfam" id="PF01895"/>
    </source>
</evidence>
<feature type="domain" description="PhoU" evidence="2">
    <location>
        <begin position="122"/>
        <end position="206"/>
    </location>
</feature>
<dbReference type="PIRSF" id="PIRSF003107">
    <property type="entry name" value="PhoU"/>
    <property type="match status" value="1"/>
</dbReference>
<proteinExistence type="inferred from homology"/>
<keyword evidence="1" id="KW-0963">Cytoplasm</keyword>
<feature type="domain" description="PhoU" evidence="2">
    <location>
        <begin position="20"/>
        <end position="106"/>
    </location>
</feature>
<dbReference type="PANTHER" id="PTHR42930">
    <property type="entry name" value="PHOSPHATE-SPECIFIC TRANSPORT SYSTEM ACCESSORY PROTEIN PHOU"/>
    <property type="match status" value="1"/>
</dbReference>
<reference evidence="3" key="1">
    <citation type="submission" date="2023-03" db="EMBL/GenBank/DDBJ databases">
        <title>MT1 and MT2 Draft Genomes of Novel Species.</title>
        <authorList>
            <person name="Venkateswaran K."/>
        </authorList>
    </citation>
    <scope>NUCLEOTIDE SEQUENCE</scope>
    <source>
        <strain evidence="3">F6_3S_P_2</strain>
    </source>
</reference>
<comment type="subunit">
    <text evidence="1">Homodimer.</text>
</comment>
<comment type="function">
    <text evidence="1">Plays a role in the regulation of phosphate uptake.</text>
</comment>
<organism evidence="3 4">
    <name type="scientific">Sporosarcina highlanderae</name>
    <dbReference type="NCBI Taxonomy" id="3035916"/>
    <lineage>
        <taxon>Bacteria</taxon>
        <taxon>Bacillati</taxon>
        <taxon>Bacillota</taxon>
        <taxon>Bacilli</taxon>
        <taxon>Bacillales</taxon>
        <taxon>Caryophanaceae</taxon>
        <taxon>Sporosarcina</taxon>
    </lineage>
</organism>
<dbReference type="RefSeq" id="WP_301244281.1">
    <property type="nucleotide sequence ID" value="NZ_JAROCC010000010.1"/>
</dbReference>
<keyword evidence="1" id="KW-0813">Transport</keyword>
<keyword evidence="4" id="KW-1185">Reference proteome</keyword>
<dbReference type="InterPro" id="IPR038078">
    <property type="entry name" value="PhoU-like_sf"/>
</dbReference>
<dbReference type="NCBIfam" id="TIGR02135">
    <property type="entry name" value="phoU_full"/>
    <property type="match status" value="1"/>
</dbReference>
<sequence length="220" mass="25141">MMNVRKNFDKNLQELQNKMLEMNKLTISAFEKAFTAFKTQDVELALRVIDEDTAIDNLDQEINQFAVWLIAKEQPFATDLRRIIASLKITSDIERIADFAVNIAKATAKIGKAESLLNITNLEQMNETSLKMLNMAVSAFIDGNMEFAKEVAGLDDQVDNHYAETYKSITEYLRIHPEQTTQLVQLLFINRFLERTADHITNIAESAAYLIKGQIYDLNQ</sequence>
<dbReference type="PANTHER" id="PTHR42930:SF3">
    <property type="entry name" value="PHOSPHATE-SPECIFIC TRANSPORT SYSTEM ACCESSORY PROTEIN PHOU"/>
    <property type="match status" value="1"/>
</dbReference>
<evidence type="ECO:0000313" key="3">
    <source>
        <dbReference type="EMBL" id="MDN4608312.1"/>
    </source>
</evidence>
<dbReference type="Proteomes" id="UP001175097">
    <property type="component" value="Unassembled WGS sequence"/>
</dbReference>
<dbReference type="InterPro" id="IPR026022">
    <property type="entry name" value="PhoU_dom"/>
</dbReference>
<evidence type="ECO:0000256" key="1">
    <source>
        <dbReference type="PIRNR" id="PIRNR003107"/>
    </source>
</evidence>
<dbReference type="InterPro" id="IPR028366">
    <property type="entry name" value="PhoU"/>
</dbReference>
<comment type="similarity">
    <text evidence="1">Belongs to the PhoU family.</text>
</comment>
<protein>
    <recommendedName>
        <fullName evidence="1">Phosphate-specific transport system accessory protein PhoU</fullName>
    </recommendedName>
</protein>
<dbReference type="Pfam" id="PF01895">
    <property type="entry name" value="PhoU"/>
    <property type="match status" value="2"/>
</dbReference>
<evidence type="ECO:0000313" key="4">
    <source>
        <dbReference type="Proteomes" id="UP001175097"/>
    </source>
</evidence>
<dbReference type="SUPFAM" id="SSF109755">
    <property type="entry name" value="PhoU-like"/>
    <property type="match status" value="1"/>
</dbReference>
<keyword evidence="1" id="KW-0592">Phosphate transport</keyword>
<comment type="caution">
    <text evidence="3">The sequence shown here is derived from an EMBL/GenBank/DDBJ whole genome shotgun (WGS) entry which is preliminary data.</text>
</comment>
<comment type="subcellular location">
    <subcellularLocation>
        <location evidence="1">Cytoplasm</location>
    </subcellularLocation>
</comment>